<evidence type="ECO:0000313" key="2">
    <source>
        <dbReference type="EMBL" id="GLQ29781.1"/>
    </source>
</evidence>
<dbReference type="InterPro" id="IPR005618">
    <property type="entry name" value="OMPW"/>
</dbReference>
<dbReference type="Gene3D" id="2.40.160.20">
    <property type="match status" value="1"/>
</dbReference>
<proteinExistence type="predicted"/>
<dbReference type="RefSeq" id="WP_284377839.1">
    <property type="nucleotide sequence ID" value="NZ_BSNM01000002.1"/>
</dbReference>
<dbReference type="PANTHER" id="PTHR36920:SF1">
    <property type="entry name" value="OUTER MEMBRANE PROTEIN W"/>
    <property type="match status" value="1"/>
</dbReference>
<dbReference type="EMBL" id="BSNM01000002">
    <property type="protein sequence ID" value="GLQ29781.1"/>
    <property type="molecule type" value="Genomic_DNA"/>
</dbReference>
<dbReference type="GO" id="GO:0019867">
    <property type="term" value="C:outer membrane"/>
    <property type="evidence" value="ECO:0007669"/>
    <property type="project" value="InterPro"/>
</dbReference>
<reference evidence="2" key="1">
    <citation type="journal article" date="2014" name="Int. J. Syst. Evol. Microbiol.">
        <title>Complete genome sequence of Corynebacterium casei LMG S-19264T (=DSM 44701T), isolated from a smear-ripened cheese.</title>
        <authorList>
            <consortium name="US DOE Joint Genome Institute (JGI-PGF)"/>
            <person name="Walter F."/>
            <person name="Albersmeier A."/>
            <person name="Kalinowski J."/>
            <person name="Ruckert C."/>
        </authorList>
    </citation>
    <scope>NUCLEOTIDE SEQUENCE</scope>
    <source>
        <strain evidence="2">NBRC 110071</strain>
    </source>
</reference>
<keyword evidence="3" id="KW-1185">Reference proteome</keyword>
<comment type="caution">
    <text evidence="2">The sequence shown here is derived from an EMBL/GenBank/DDBJ whole genome shotgun (WGS) entry which is preliminary data.</text>
</comment>
<feature type="chain" id="PRO_5041464160" evidence="1">
    <location>
        <begin position="26"/>
        <end position="232"/>
    </location>
</feature>
<dbReference type="Proteomes" id="UP001161389">
    <property type="component" value="Unassembled WGS sequence"/>
</dbReference>
<dbReference type="SUPFAM" id="SSF56925">
    <property type="entry name" value="OMPA-like"/>
    <property type="match status" value="1"/>
</dbReference>
<keyword evidence="1" id="KW-0732">Signal</keyword>
<dbReference type="InterPro" id="IPR011250">
    <property type="entry name" value="OMP/PagP_B-barrel"/>
</dbReference>
<dbReference type="AlphaFoldDB" id="A0AA37S5S6"/>
<sequence>MKMNKLSSAILAATLTLTGATATYAHEAGDIIVRAGFANVDPKDATTNDIDEVSALGANSNIAADGDTQLGLNFVYMLSDNIGVELLAATPFEHDIQVSLANTGTALDGTHNVGSTKHLPPTLSLQYYLFDKDASFRPYVGAGINYTWFFDESDGTNFDDLDLDDSIGLAFQAGVDVMLTDNLLFNASVYHIDIDTEATVKLDQSLPLGGEELHADVDIDPMVYMVSLGYKL</sequence>
<dbReference type="Pfam" id="PF03922">
    <property type="entry name" value="OmpW"/>
    <property type="match status" value="1"/>
</dbReference>
<reference evidence="2" key="2">
    <citation type="submission" date="2023-01" db="EMBL/GenBank/DDBJ databases">
        <title>Draft genome sequence of Litoribrevibacter albus strain NBRC 110071.</title>
        <authorList>
            <person name="Sun Q."/>
            <person name="Mori K."/>
        </authorList>
    </citation>
    <scope>NUCLEOTIDE SEQUENCE</scope>
    <source>
        <strain evidence="2">NBRC 110071</strain>
    </source>
</reference>
<evidence type="ECO:0000313" key="3">
    <source>
        <dbReference type="Proteomes" id="UP001161389"/>
    </source>
</evidence>
<dbReference type="GO" id="GO:0055085">
    <property type="term" value="P:transmembrane transport"/>
    <property type="evidence" value="ECO:0007669"/>
    <property type="project" value="TreeGrafter"/>
</dbReference>
<protein>
    <submittedName>
        <fullName evidence="2">Outer membrane protein W</fullName>
    </submittedName>
</protein>
<dbReference type="PANTHER" id="PTHR36920">
    <property type="match status" value="1"/>
</dbReference>
<organism evidence="2 3">
    <name type="scientific">Litoribrevibacter albus</name>
    <dbReference type="NCBI Taxonomy" id="1473156"/>
    <lineage>
        <taxon>Bacteria</taxon>
        <taxon>Pseudomonadati</taxon>
        <taxon>Pseudomonadota</taxon>
        <taxon>Gammaproteobacteria</taxon>
        <taxon>Oceanospirillales</taxon>
        <taxon>Oceanospirillaceae</taxon>
        <taxon>Litoribrevibacter</taxon>
    </lineage>
</organism>
<gene>
    <name evidence="2" type="ORF">GCM10007876_02590</name>
</gene>
<name>A0AA37S5S6_9GAMM</name>
<feature type="signal peptide" evidence="1">
    <location>
        <begin position="1"/>
        <end position="25"/>
    </location>
</feature>
<evidence type="ECO:0000256" key="1">
    <source>
        <dbReference type="SAM" id="SignalP"/>
    </source>
</evidence>
<accession>A0AA37S5S6</accession>